<feature type="domain" description="Carrier" evidence="5">
    <location>
        <begin position="8"/>
        <end position="82"/>
    </location>
</feature>
<dbReference type="InterPro" id="IPR014030">
    <property type="entry name" value="Ketoacyl_synth_N"/>
</dbReference>
<evidence type="ECO:0000256" key="1">
    <source>
        <dbReference type="ARBA" id="ARBA00022450"/>
    </source>
</evidence>
<keyword evidence="2" id="KW-0597">Phosphoprotein</keyword>
<dbReference type="SMART" id="SM01294">
    <property type="entry name" value="PKS_PP_betabranch"/>
    <property type="match status" value="1"/>
</dbReference>
<dbReference type="Gene3D" id="3.30.70.250">
    <property type="entry name" value="Malonyl-CoA ACP transacylase, ACP-binding"/>
    <property type="match status" value="1"/>
</dbReference>
<dbReference type="PROSITE" id="PS50075">
    <property type="entry name" value="CARRIER"/>
    <property type="match status" value="2"/>
</dbReference>
<keyword evidence="4" id="KW-0511">Multifunctional enzyme</keyword>
<dbReference type="Gene3D" id="3.40.47.10">
    <property type="match status" value="1"/>
</dbReference>
<dbReference type="InterPro" id="IPR009081">
    <property type="entry name" value="PP-bd_ACP"/>
</dbReference>
<dbReference type="Gene3D" id="3.40.50.720">
    <property type="entry name" value="NAD(P)-binding Rossmann-like Domain"/>
    <property type="match status" value="1"/>
</dbReference>
<evidence type="ECO:0000313" key="8">
    <source>
        <dbReference type="Proteomes" id="UP000317291"/>
    </source>
</evidence>
<dbReference type="GO" id="GO:0006633">
    <property type="term" value="P:fatty acid biosynthetic process"/>
    <property type="evidence" value="ECO:0007669"/>
    <property type="project" value="InterPro"/>
</dbReference>
<dbReference type="InterPro" id="IPR036736">
    <property type="entry name" value="ACP-like_sf"/>
</dbReference>
<dbReference type="InterPro" id="IPR032821">
    <property type="entry name" value="PKS_assoc"/>
</dbReference>
<dbReference type="Gene3D" id="1.10.1200.10">
    <property type="entry name" value="ACP-like"/>
    <property type="match status" value="2"/>
</dbReference>
<dbReference type="PROSITE" id="PS00012">
    <property type="entry name" value="PHOSPHOPANTETHEINE"/>
    <property type="match status" value="2"/>
</dbReference>
<dbReference type="SUPFAM" id="SSF47336">
    <property type="entry name" value="ACP-like"/>
    <property type="match status" value="2"/>
</dbReference>
<dbReference type="PANTHER" id="PTHR43775:SF37">
    <property type="entry name" value="SI:DKEY-61P9.11"/>
    <property type="match status" value="1"/>
</dbReference>
<dbReference type="FunFam" id="3.40.47.10:FF:000019">
    <property type="entry name" value="Polyketide synthase type I"/>
    <property type="match status" value="1"/>
</dbReference>
<keyword evidence="1" id="KW-0596">Phosphopantetheine</keyword>
<dbReference type="SMART" id="SM00823">
    <property type="entry name" value="PKS_PP"/>
    <property type="match status" value="2"/>
</dbReference>
<dbReference type="PROSITE" id="PS52004">
    <property type="entry name" value="KS3_2"/>
    <property type="match status" value="1"/>
</dbReference>
<dbReference type="EMBL" id="VIGW01000003">
    <property type="protein sequence ID" value="TWS19919.1"/>
    <property type="molecule type" value="Genomic_DNA"/>
</dbReference>
<evidence type="ECO:0000256" key="4">
    <source>
        <dbReference type="ARBA" id="ARBA00023268"/>
    </source>
</evidence>
<dbReference type="Pfam" id="PF00698">
    <property type="entry name" value="Acyl_transf_1"/>
    <property type="match status" value="1"/>
</dbReference>
<dbReference type="PANTHER" id="PTHR43775">
    <property type="entry name" value="FATTY ACID SYNTHASE"/>
    <property type="match status" value="1"/>
</dbReference>
<dbReference type="InterPro" id="IPR001227">
    <property type="entry name" value="Ac_transferase_dom_sf"/>
</dbReference>
<dbReference type="SUPFAM" id="SSF55048">
    <property type="entry name" value="Probable ACP-binding domain of malonyl-CoA ACP transacylase"/>
    <property type="match status" value="1"/>
</dbReference>
<dbReference type="Gene3D" id="3.40.366.10">
    <property type="entry name" value="Malonyl-Coenzyme A Acyl Carrier Protein, domain 2"/>
    <property type="match status" value="1"/>
</dbReference>
<dbReference type="Pfam" id="PF00550">
    <property type="entry name" value="PP-binding"/>
    <property type="match status" value="2"/>
</dbReference>
<dbReference type="SUPFAM" id="SSF51735">
    <property type="entry name" value="NAD(P)-binding Rossmann-fold domains"/>
    <property type="match status" value="2"/>
</dbReference>
<dbReference type="SUPFAM" id="SSF52151">
    <property type="entry name" value="FabD/lysophospholipase-like"/>
    <property type="match status" value="1"/>
</dbReference>
<evidence type="ECO:0000259" key="5">
    <source>
        <dbReference type="PROSITE" id="PS50075"/>
    </source>
</evidence>
<proteinExistence type="predicted"/>
<protein>
    <submittedName>
        <fullName evidence="7">SDR family NAD(P)-dependent oxidoreductase</fullName>
    </submittedName>
</protein>
<evidence type="ECO:0000259" key="6">
    <source>
        <dbReference type="PROSITE" id="PS52004"/>
    </source>
</evidence>
<dbReference type="Pfam" id="PF16197">
    <property type="entry name" value="KAsynt_C_assoc"/>
    <property type="match status" value="1"/>
</dbReference>
<dbReference type="GO" id="GO:0004312">
    <property type="term" value="F:fatty acid synthase activity"/>
    <property type="evidence" value="ECO:0007669"/>
    <property type="project" value="TreeGrafter"/>
</dbReference>
<dbReference type="Pfam" id="PF08659">
    <property type="entry name" value="KR"/>
    <property type="match status" value="1"/>
</dbReference>
<dbReference type="InterPro" id="IPR050091">
    <property type="entry name" value="PKS_NRPS_Biosynth_Enz"/>
</dbReference>
<name>A0A5C5R9Y4_9ACTN</name>
<dbReference type="PROSITE" id="PS00606">
    <property type="entry name" value="KS3_1"/>
    <property type="match status" value="1"/>
</dbReference>
<dbReference type="InterPro" id="IPR006162">
    <property type="entry name" value="Ppantetheine_attach_site"/>
</dbReference>
<dbReference type="Proteomes" id="UP000317291">
    <property type="component" value="Unassembled WGS sequence"/>
</dbReference>
<dbReference type="InterPro" id="IPR020841">
    <property type="entry name" value="PKS_Beta-ketoAc_synthase_dom"/>
</dbReference>
<dbReference type="SMART" id="SM00825">
    <property type="entry name" value="PKS_KS"/>
    <property type="match status" value="1"/>
</dbReference>
<evidence type="ECO:0000256" key="2">
    <source>
        <dbReference type="ARBA" id="ARBA00022553"/>
    </source>
</evidence>
<dbReference type="InterPro" id="IPR013968">
    <property type="entry name" value="PKS_KR"/>
</dbReference>
<dbReference type="Pfam" id="PF00109">
    <property type="entry name" value="ketoacyl-synt"/>
    <property type="match status" value="1"/>
</dbReference>
<dbReference type="RefSeq" id="WP_146560297.1">
    <property type="nucleotide sequence ID" value="NZ_VIGW01000003.1"/>
</dbReference>
<accession>A0A5C5R9Y4</accession>
<evidence type="ECO:0000313" key="7">
    <source>
        <dbReference type="EMBL" id="TWS19919.1"/>
    </source>
</evidence>
<feature type="domain" description="Carrier" evidence="5">
    <location>
        <begin position="1467"/>
        <end position="1542"/>
    </location>
</feature>
<dbReference type="InterPro" id="IPR018201">
    <property type="entry name" value="Ketoacyl_synth_AS"/>
</dbReference>
<keyword evidence="8" id="KW-1185">Reference proteome</keyword>
<reference evidence="7 8" key="1">
    <citation type="submission" date="2019-06" db="EMBL/GenBank/DDBJ databases">
        <title>Tsukamurella conjunctivitidis sp. nov., Tsukamurella assacharolytica sp. nov. and Tsukamurella sputae sp. nov. isolated from patients with conjunctivitis, bacteraemia (lymphoma) and respiratory infection (sputum) in Hong Kong.</title>
        <authorList>
            <person name="Teng J.L.L."/>
            <person name="Lee H.H."/>
            <person name="Fong J.Y.H."/>
            <person name="Fok K.M.N."/>
            <person name="Lau S.K.P."/>
            <person name="Woo P.C.Y."/>
        </authorList>
    </citation>
    <scope>NUCLEOTIDE SEQUENCE [LARGE SCALE GENOMIC DNA]</scope>
    <source>
        <strain evidence="7 8">HKU71</strain>
    </source>
</reference>
<dbReference type="InterPro" id="IPR057326">
    <property type="entry name" value="KR_dom"/>
</dbReference>
<dbReference type="CDD" id="cd00833">
    <property type="entry name" value="PKS"/>
    <property type="match status" value="1"/>
</dbReference>
<evidence type="ECO:0000256" key="3">
    <source>
        <dbReference type="ARBA" id="ARBA00022679"/>
    </source>
</evidence>
<dbReference type="SUPFAM" id="SSF53901">
    <property type="entry name" value="Thiolase-like"/>
    <property type="match status" value="1"/>
</dbReference>
<dbReference type="InterPro" id="IPR014043">
    <property type="entry name" value="Acyl_transferase_dom"/>
</dbReference>
<organism evidence="7 8">
    <name type="scientific">Tsukamurella asaccharolytica</name>
    <dbReference type="NCBI Taxonomy" id="2592067"/>
    <lineage>
        <taxon>Bacteria</taxon>
        <taxon>Bacillati</taxon>
        <taxon>Actinomycetota</taxon>
        <taxon>Actinomycetes</taxon>
        <taxon>Mycobacteriales</taxon>
        <taxon>Tsukamurellaceae</taxon>
        <taxon>Tsukamurella</taxon>
    </lineage>
</organism>
<dbReference type="InterPro" id="IPR016036">
    <property type="entry name" value="Malonyl_transacylase_ACP-bd"/>
</dbReference>
<dbReference type="InterPro" id="IPR020806">
    <property type="entry name" value="PKS_PP-bd"/>
</dbReference>
<dbReference type="GO" id="GO:0031177">
    <property type="term" value="F:phosphopantetheine binding"/>
    <property type="evidence" value="ECO:0007669"/>
    <property type="project" value="InterPro"/>
</dbReference>
<dbReference type="InterPro" id="IPR016035">
    <property type="entry name" value="Acyl_Trfase/lysoPLipase"/>
</dbReference>
<dbReference type="Pfam" id="PF02801">
    <property type="entry name" value="Ketoacyl-synt_C"/>
    <property type="match status" value="1"/>
</dbReference>
<feature type="domain" description="Ketosynthase family 3 (KS3)" evidence="6">
    <location>
        <begin position="99"/>
        <end position="524"/>
    </location>
</feature>
<dbReference type="InterPro" id="IPR014031">
    <property type="entry name" value="Ketoacyl_synth_C"/>
</dbReference>
<comment type="caution">
    <text evidence="7">The sequence shown here is derived from an EMBL/GenBank/DDBJ whole genome shotgun (WGS) entry which is preliminary data.</text>
</comment>
<dbReference type="SMART" id="SM00827">
    <property type="entry name" value="PKS_AT"/>
    <property type="match status" value="1"/>
</dbReference>
<dbReference type="GO" id="GO:0004315">
    <property type="term" value="F:3-oxoacyl-[acyl-carrier-protein] synthase activity"/>
    <property type="evidence" value="ECO:0007669"/>
    <property type="project" value="InterPro"/>
</dbReference>
<keyword evidence="3" id="KW-0808">Transferase</keyword>
<dbReference type="InterPro" id="IPR016039">
    <property type="entry name" value="Thiolase-like"/>
</dbReference>
<dbReference type="InterPro" id="IPR036291">
    <property type="entry name" value="NAD(P)-bd_dom_sf"/>
</dbReference>
<dbReference type="OrthoDB" id="9778690at2"/>
<gene>
    <name evidence="7" type="ORF">FK529_07150</name>
</gene>
<sequence>MTEGHDAAAIRRWIVDYVVEHLDVDRSAVDTAAPLIDLGVGSKDAVVLAGELSEFTGRSLSPVDLWEHPTIELLASHLGDDAREATAESLPADPGPVHGDPVVIVGAGCRLPGGIDDPEGLWDLLESGGSAVGEVPADRWAPWYGTSAAADDVLARTTRHGGFLDDVAGFDAEFFDIAAREAAGMDPQQRILLEVAWEALERAGIAPESLRRSKTGVFVGACVSEYGYLAASDLSEIDAWSNTGGALSIIANRLSYLLDLRGPSLTIDTACSSSLVALHLAAQSLRLGECDTALVGGVNLLLSPAVFHGFDESGALSPTGRCSAFDAAADGFVRGEGCGVVVLKRLSDAQRDGDDILAVVRGSAVNQDGRSNGLFAPNPAAQMAVLRSAYEAAGVSPREVDYVEAHGTGTPLGDPIEARALGSVLGRGRRPEAPLLIGSVKGNVGHLEGAAGITGLIKTVLALRKGELPQSPHYSEPNPHIPFGQLGIAVVDQRRAWPELDRPRRAGVSSFGFGGTNAHVVLEQAPDLAPAADPGDSVVTLVLSAKNPQRLAGWADRLAEWLDGASPELRLGAVAAGLDRRPLRDVAAAVVARDVAGAVGGLRALAAGEPHPSLAPSFGGKRGTGTVFVFSGQGSQWAGMARRLLAEDPAFAAAVDELEPDFLAHAGFSLRAVIEDEVVLTGDAQVQPALVGVQVALAHAWRAHGVEPDAVIGHSVGEVSAAVVAGALTPAEGLRVVSTRARLMAELGGTGAVALLGAAPDRVAELIAPYTGVEIAVLASPRQTGVAGPTSAVESVIAAAAERNVFARRVDMEVASHTALTEPILGRLGEELADLVPATPRIPFHSTVFDTSSPAVDGGYWVANLRNRVELQRAVASAAAQHSTFIEVSPHAVLAHAMTETLSPEHRVLGTLARHEDDTVAFRRALATVRGPGRAAGERTGPAAAVLPTAPWQRTAHWLSGAGRSRRAATPTVRTFDDAVPQDWQYRLDWVPAPGTPPPTPSTGTWVVAGDGTAAAELATALAPGTAVIPLAPFTSEQAPDDAALAAILAADHVVYAPDPVPDPFDPCAGYALFGAGRRLLTALIAGEGGSLHLVTRSAQALREGDRSDPAHAVLWGLGRTLALEHPRMFGGLIDVDPSVPAPVLADYLRSEAGATDREDQVVYRAGVRHVPRLSAGLAPSEPPAAGGSARIDTGGAHLVVGATGNLGPTLIRELVRSGVRTVVAVSRDPRGRLDELTAELAGAGAEVVVIAADAADEQSMAQVFRRFGSDLPPLAGIHLAAFGGGPVTLAQMTDSHVEAMFAPKLDAVAVLHRLSLTTQVKHFVLFTSISGLTGSRWLGHYAATTTYLDAFAYARRAAGLPATAINWGLWQSLHASQDATIQETTTGSGLIPMDDGTAIRALEGAITRGAARSVVTAADWPRLAAAYRVRAALTIVDELAATHDDGSVATDLRVRLREAPFDQRAEIIADAVAAIVAAALGLESVDLLDSGAGFFQAGMDSLTVVTVARTLSQELGEELPTSVVFDYPSADALTGYLRSMLPELVDDDEPDADDYDDFTEDELLAQLAERLN</sequence>
<dbReference type="SMART" id="SM00822">
    <property type="entry name" value="PKS_KR"/>
    <property type="match status" value="1"/>
</dbReference>